<evidence type="ECO:0000259" key="1">
    <source>
        <dbReference type="Pfam" id="PF00561"/>
    </source>
</evidence>
<dbReference type="Proteomes" id="UP001501565">
    <property type="component" value="Unassembled WGS sequence"/>
</dbReference>
<proteinExistence type="predicted"/>
<accession>A0ABP7MQL0</accession>
<protein>
    <submittedName>
        <fullName evidence="2">Esterase EstB</fullName>
    </submittedName>
</protein>
<dbReference type="Gene3D" id="3.40.50.1820">
    <property type="entry name" value="alpha/beta hydrolase"/>
    <property type="match status" value="1"/>
</dbReference>
<dbReference type="PANTHER" id="PTHR43433:SF5">
    <property type="entry name" value="AB HYDROLASE-1 DOMAIN-CONTAINING PROTEIN"/>
    <property type="match status" value="1"/>
</dbReference>
<dbReference type="SUPFAM" id="SSF53474">
    <property type="entry name" value="alpha/beta-Hydrolases"/>
    <property type="match status" value="1"/>
</dbReference>
<feature type="domain" description="AB hydrolase-1" evidence="1">
    <location>
        <begin position="35"/>
        <end position="287"/>
    </location>
</feature>
<dbReference type="InterPro" id="IPR029058">
    <property type="entry name" value="AB_hydrolase_fold"/>
</dbReference>
<gene>
    <name evidence="2" type="primary">estB</name>
    <name evidence="2" type="ORF">GCM10022277_23570</name>
</gene>
<name>A0ABP7MQL0_9GAMM</name>
<comment type="caution">
    <text evidence="2">The sequence shown here is derived from an EMBL/GenBank/DDBJ whole genome shotgun (WGS) entry which is preliminary data.</text>
</comment>
<dbReference type="PANTHER" id="PTHR43433">
    <property type="entry name" value="HYDROLASE, ALPHA/BETA FOLD FAMILY PROTEIN"/>
    <property type="match status" value="1"/>
</dbReference>
<evidence type="ECO:0000313" key="3">
    <source>
        <dbReference type="Proteomes" id="UP001501565"/>
    </source>
</evidence>
<dbReference type="InterPro" id="IPR000073">
    <property type="entry name" value="AB_hydrolase_1"/>
</dbReference>
<dbReference type="InterPro" id="IPR050471">
    <property type="entry name" value="AB_hydrolase"/>
</dbReference>
<dbReference type="Pfam" id="PF00561">
    <property type="entry name" value="Abhydrolase_1"/>
    <property type="match status" value="1"/>
</dbReference>
<sequence>MQQSLRPVVVEPTEYFIEANGLKFCVEERGNPNGPPIVLIMGLACQMISWPESLLNGLAAQGYRVIRFDNRDVGLTDKLQSHVRVDIRLAFLFHKFGLKPRANYTLHDMAEDTACLMDALGIDQAHVVGVSMGGMIAQLLASHYRHKVASLTAMMSSTNSARLPLPEFSLMLKLGAPASGHHEKAVVKRWIRFWQAIQSPEYPTSLADVTGLVEAMYQRNYCAGGTLRQLQAILATGSLEQAISRIQVPTLVIHGSCDPLLKPACGKAIHRKVPGARFKLVRGLGHDLPEALVPEFVSMIDGHAKDSVF</sequence>
<keyword evidence="3" id="KW-1185">Reference proteome</keyword>
<evidence type="ECO:0000313" key="2">
    <source>
        <dbReference type="EMBL" id="GAA3926738.1"/>
    </source>
</evidence>
<organism evidence="2 3">
    <name type="scientific">Litoribacillus peritrichatus</name>
    <dbReference type="NCBI Taxonomy" id="718191"/>
    <lineage>
        <taxon>Bacteria</taxon>
        <taxon>Pseudomonadati</taxon>
        <taxon>Pseudomonadota</taxon>
        <taxon>Gammaproteobacteria</taxon>
        <taxon>Oceanospirillales</taxon>
        <taxon>Oceanospirillaceae</taxon>
        <taxon>Litoribacillus</taxon>
    </lineage>
</organism>
<dbReference type="EMBL" id="BAABBN010000007">
    <property type="protein sequence ID" value="GAA3926738.1"/>
    <property type="molecule type" value="Genomic_DNA"/>
</dbReference>
<reference evidence="3" key="1">
    <citation type="journal article" date="2019" name="Int. J. Syst. Evol. Microbiol.">
        <title>The Global Catalogue of Microorganisms (GCM) 10K type strain sequencing project: providing services to taxonomists for standard genome sequencing and annotation.</title>
        <authorList>
            <consortium name="The Broad Institute Genomics Platform"/>
            <consortium name="The Broad Institute Genome Sequencing Center for Infectious Disease"/>
            <person name="Wu L."/>
            <person name="Ma J."/>
        </authorList>
    </citation>
    <scope>NUCLEOTIDE SEQUENCE [LARGE SCALE GENOMIC DNA]</scope>
    <source>
        <strain evidence="3">JCM 17551</strain>
    </source>
</reference>
<dbReference type="RefSeq" id="WP_344798733.1">
    <property type="nucleotide sequence ID" value="NZ_BAABBN010000007.1"/>
</dbReference>